<dbReference type="Proteomes" id="UP000219338">
    <property type="component" value="Unassembled WGS sequence"/>
</dbReference>
<accession>A0A284S7G9</accession>
<name>A0A284S7G9_ARMOS</name>
<sequence length="158" mass="17478">MTQAESPLTSVRTSTADDLGPFVSDRWRGKPSSFLLLPPPLQSPLLTLSTTILFTVGGISSMFSVITKSSDQTRRRCFVPSRSIDDCSLWQHVFSSLFRPEHLFNVTYNPPVWYPIEESAPINNGSQSIILQSLTIGESSRELDIIRGQASSTTSLDL</sequence>
<evidence type="ECO:0000313" key="2">
    <source>
        <dbReference type="EMBL" id="SJL16950.1"/>
    </source>
</evidence>
<evidence type="ECO:0000313" key="3">
    <source>
        <dbReference type="Proteomes" id="UP000219338"/>
    </source>
</evidence>
<keyword evidence="1" id="KW-0472">Membrane</keyword>
<reference evidence="3" key="1">
    <citation type="journal article" date="2017" name="Nat. Ecol. Evol.">
        <title>Genome expansion and lineage-specific genetic innovations in the forest pathogenic fungi Armillaria.</title>
        <authorList>
            <person name="Sipos G."/>
            <person name="Prasanna A.N."/>
            <person name="Walter M.C."/>
            <person name="O'Connor E."/>
            <person name="Balint B."/>
            <person name="Krizsan K."/>
            <person name="Kiss B."/>
            <person name="Hess J."/>
            <person name="Varga T."/>
            <person name="Slot J."/>
            <person name="Riley R."/>
            <person name="Boka B."/>
            <person name="Rigling D."/>
            <person name="Barry K."/>
            <person name="Lee J."/>
            <person name="Mihaltcheva S."/>
            <person name="LaButti K."/>
            <person name="Lipzen A."/>
            <person name="Waldron R."/>
            <person name="Moloney N.M."/>
            <person name="Sperisen C."/>
            <person name="Kredics L."/>
            <person name="Vagvoelgyi C."/>
            <person name="Patrignani A."/>
            <person name="Fitzpatrick D."/>
            <person name="Nagy I."/>
            <person name="Doyle S."/>
            <person name="Anderson J.B."/>
            <person name="Grigoriev I.V."/>
            <person name="Gueldener U."/>
            <person name="Muensterkoetter M."/>
            <person name="Nagy L.G."/>
        </authorList>
    </citation>
    <scope>NUCLEOTIDE SEQUENCE [LARGE SCALE GENOMIC DNA]</scope>
    <source>
        <strain evidence="3">C18/9</strain>
    </source>
</reference>
<keyword evidence="3" id="KW-1185">Reference proteome</keyword>
<dbReference type="EMBL" id="FUEG01000039">
    <property type="protein sequence ID" value="SJL16950.1"/>
    <property type="molecule type" value="Genomic_DNA"/>
</dbReference>
<protein>
    <submittedName>
        <fullName evidence="2">Uncharacterized protein</fullName>
    </submittedName>
</protein>
<evidence type="ECO:0000256" key="1">
    <source>
        <dbReference type="SAM" id="Phobius"/>
    </source>
</evidence>
<gene>
    <name evidence="2" type="ORF">ARMOST_20486</name>
</gene>
<feature type="transmembrane region" description="Helical" evidence="1">
    <location>
        <begin position="45"/>
        <end position="66"/>
    </location>
</feature>
<keyword evidence="1" id="KW-0812">Transmembrane</keyword>
<keyword evidence="1" id="KW-1133">Transmembrane helix</keyword>
<dbReference type="AlphaFoldDB" id="A0A284S7G9"/>
<proteinExistence type="predicted"/>
<organism evidence="2 3">
    <name type="scientific">Armillaria ostoyae</name>
    <name type="common">Armillaria root rot fungus</name>
    <dbReference type="NCBI Taxonomy" id="47428"/>
    <lineage>
        <taxon>Eukaryota</taxon>
        <taxon>Fungi</taxon>
        <taxon>Dikarya</taxon>
        <taxon>Basidiomycota</taxon>
        <taxon>Agaricomycotina</taxon>
        <taxon>Agaricomycetes</taxon>
        <taxon>Agaricomycetidae</taxon>
        <taxon>Agaricales</taxon>
        <taxon>Marasmiineae</taxon>
        <taxon>Physalacriaceae</taxon>
        <taxon>Armillaria</taxon>
    </lineage>
</organism>